<reference evidence="1" key="1">
    <citation type="journal article" date="2020" name="Stud. Mycol.">
        <title>101 Dothideomycetes genomes: a test case for predicting lifestyles and emergence of pathogens.</title>
        <authorList>
            <person name="Haridas S."/>
            <person name="Albert R."/>
            <person name="Binder M."/>
            <person name="Bloem J."/>
            <person name="Labutti K."/>
            <person name="Salamov A."/>
            <person name="Andreopoulos B."/>
            <person name="Baker S."/>
            <person name="Barry K."/>
            <person name="Bills G."/>
            <person name="Bluhm B."/>
            <person name="Cannon C."/>
            <person name="Castanera R."/>
            <person name="Culley D."/>
            <person name="Daum C."/>
            <person name="Ezra D."/>
            <person name="Gonzalez J."/>
            <person name="Henrissat B."/>
            <person name="Kuo A."/>
            <person name="Liang C."/>
            <person name="Lipzen A."/>
            <person name="Lutzoni F."/>
            <person name="Magnuson J."/>
            <person name="Mondo S."/>
            <person name="Nolan M."/>
            <person name="Ohm R."/>
            <person name="Pangilinan J."/>
            <person name="Park H.-J."/>
            <person name="Ramirez L."/>
            <person name="Alfaro M."/>
            <person name="Sun H."/>
            <person name="Tritt A."/>
            <person name="Yoshinaga Y."/>
            <person name="Zwiers L.-H."/>
            <person name="Turgeon B."/>
            <person name="Goodwin S."/>
            <person name="Spatafora J."/>
            <person name="Crous P."/>
            <person name="Grigoriev I."/>
        </authorList>
    </citation>
    <scope>NUCLEOTIDE SEQUENCE</scope>
    <source>
        <strain evidence="1">CBS 161.51</strain>
    </source>
</reference>
<evidence type="ECO:0000313" key="2">
    <source>
        <dbReference type="Proteomes" id="UP000800038"/>
    </source>
</evidence>
<protein>
    <submittedName>
        <fullName evidence="1">Uncharacterized protein</fullName>
    </submittedName>
</protein>
<organism evidence="1 2">
    <name type="scientific">Clathrospora elynae</name>
    <dbReference type="NCBI Taxonomy" id="706981"/>
    <lineage>
        <taxon>Eukaryota</taxon>
        <taxon>Fungi</taxon>
        <taxon>Dikarya</taxon>
        <taxon>Ascomycota</taxon>
        <taxon>Pezizomycotina</taxon>
        <taxon>Dothideomycetes</taxon>
        <taxon>Pleosporomycetidae</taxon>
        <taxon>Pleosporales</taxon>
        <taxon>Diademaceae</taxon>
        <taxon>Clathrospora</taxon>
    </lineage>
</organism>
<keyword evidence="2" id="KW-1185">Reference proteome</keyword>
<evidence type="ECO:0000313" key="1">
    <source>
        <dbReference type="EMBL" id="KAF1941924.1"/>
    </source>
</evidence>
<proteinExistence type="predicted"/>
<sequence length="206" mass="22865">MAEPAIPTFEQLDARTECRAPVARHDSSLEPKISHPWWDLDKDVILQLLGDIAAKVKACLRNTICSDKEAHHGLNEAMMLARIALTNKLQIASIGFNGSGKSSHSCHTPDVTNLSTTGTKSESCNGFVVKFIYGAGSIYSASVKFLNGKALEALVAENTRYYREFLEELGDSEDARSPSKSKDRGQEERYGNRVLRPSFRYTCFFL</sequence>
<name>A0A6A5SQF7_9PLEO</name>
<dbReference type="OrthoDB" id="3598281at2759"/>
<dbReference type="AlphaFoldDB" id="A0A6A5SQF7"/>
<accession>A0A6A5SQF7</accession>
<gene>
    <name evidence="1" type="ORF">EJ02DRAFT_188644</name>
</gene>
<dbReference type="Proteomes" id="UP000800038">
    <property type="component" value="Unassembled WGS sequence"/>
</dbReference>
<dbReference type="EMBL" id="ML976041">
    <property type="protein sequence ID" value="KAF1941924.1"/>
    <property type="molecule type" value="Genomic_DNA"/>
</dbReference>